<dbReference type="InterPro" id="IPR036890">
    <property type="entry name" value="HATPase_C_sf"/>
</dbReference>
<feature type="transmembrane region" description="Helical" evidence="4">
    <location>
        <begin position="74"/>
        <end position="93"/>
    </location>
</feature>
<feature type="domain" description="DUF5931" evidence="6">
    <location>
        <begin position="10"/>
        <end position="175"/>
    </location>
</feature>
<dbReference type="InterPro" id="IPR003594">
    <property type="entry name" value="HATPase_dom"/>
</dbReference>
<evidence type="ECO:0000256" key="4">
    <source>
        <dbReference type="SAM" id="Phobius"/>
    </source>
</evidence>
<protein>
    <submittedName>
        <fullName evidence="7">MacS family sensor histidine kinase</fullName>
    </submittedName>
</protein>
<keyword evidence="4" id="KW-0472">Membrane</keyword>
<evidence type="ECO:0000313" key="7">
    <source>
        <dbReference type="EMBL" id="MFC4106931.1"/>
    </source>
</evidence>
<keyword evidence="8" id="KW-1185">Reference proteome</keyword>
<gene>
    <name evidence="7" type="primary">macS</name>
    <name evidence="7" type="ORF">ACFOX0_13470</name>
</gene>
<dbReference type="CDD" id="cd16917">
    <property type="entry name" value="HATPase_UhpB-NarQ-NarX-like"/>
    <property type="match status" value="1"/>
</dbReference>
<dbReference type="InterPro" id="IPR045975">
    <property type="entry name" value="DUF5931"/>
</dbReference>
<keyword evidence="4" id="KW-0812">Transmembrane</keyword>
<dbReference type="RefSeq" id="WP_377545304.1">
    <property type="nucleotide sequence ID" value="NZ_JBHSBN010000007.1"/>
</dbReference>
<dbReference type="PANTHER" id="PTHR24421:SF61">
    <property type="entry name" value="OXYGEN SENSOR HISTIDINE KINASE NREB"/>
    <property type="match status" value="1"/>
</dbReference>
<feature type="transmembrane region" description="Helical" evidence="4">
    <location>
        <begin position="99"/>
        <end position="118"/>
    </location>
</feature>
<evidence type="ECO:0000256" key="3">
    <source>
        <dbReference type="ARBA" id="ARBA00023012"/>
    </source>
</evidence>
<reference evidence="8" key="1">
    <citation type="journal article" date="2019" name="Int. J. Syst. Evol. Microbiol.">
        <title>The Global Catalogue of Microorganisms (GCM) 10K type strain sequencing project: providing services to taxonomists for standard genome sequencing and annotation.</title>
        <authorList>
            <consortium name="The Broad Institute Genomics Platform"/>
            <consortium name="The Broad Institute Genome Sequencing Center for Infectious Disease"/>
            <person name="Wu L."/>
            <person name="Ma J."/>
        </authorList>
    </citation>
    <scope>NUCLEOTIDE SEQUENCE [LARGE SCALE GENOMIC DNA]</scope>
    <source>
        <strain evidence="8">2902at01</strain>
    </source>
</reference>
<dbReference type="Gene3D" id="3.30.565.10">
    <property type="entry name" value="Histidine kinase-like ATPase, C-terminal domain"/>
    <property type="match status" value="1"/>
</dbReference>
<dbReference type="PANTHER" id="PTHR24421">
    <property type="entry name" value="NITRATE/NITRITE SENSOR PROTEIN NARX-RELATED"/>
    <property type="match status" value="1"/>
</dbReference>
<keyword evidence="4" id="KW-1133">Transmembrane helix</keyword>
<keyword evidence="1" id="KW-0808">Transferase</keyword>
<dbReference type="GO" id="GO:0016301">
    <property type="term" value="F:kinase activity"/>
    <property type="evidence" value="ECO:0007669"/>
    <property type="project" value="UniProtKB-KW"/>
</dbReference>
<feature type="domain" description="Histidine kinase/HSP90-like ATPase" evidence="5">
    <location>
        <begin position="292"/>
        <end position="381"/>
    </location>
</feature>
<sequence length="382" mass="39793">MTAPSPTGSLLAPLWRSIAVFRFAALGYVVALALNNLRQYAHPVAAVPVLLAMAGWTGYTAFAYARPERRRWPLLGVDLLLTMAVLLLSPWVIGRAGLAAGAPTLAVAWLAAPVLAWAVTGGRRWGVAAAVLLGAADLSVRERVNQSSLTGGMLLLLAAVAVGHLARLAAVTESRLQRAVELEAATREREAATRERERLARGIHDSVLQVLALVQRRGARLDGEAGELARLAGEQEAALRSLITAGSTATAGDDGATLDLAELLGRYGSALVSIAIPATPVRLPARIAREVTAAVGAALDNVDRHAGGRAWVLVEDEVDAVTVSVRDDGPGMPAGRLAEAAGQGRLGVAQSIRARLAELGGTARIVSAPGRGTEVELRIPRA</sequence>
<feature type="transmembrane region" description="Helical" evidence="4">
    <location>
        <begin position="152"/>
        <end position="170"/>
    </location>
</feature>
<keyword evidence="2 7" id="KW-0418">Kinase</keyword>
<proteinExistence type="predicted"/>
<dbReference type="Pfam" id="PF02518">
    <property type="entry name" value="HATPase_c"/>
    <property type="match status" value="1"/>
</dbReference>
<evidence type="ECO:0000256" key="1">
    <source>
        <dbReference type="ARBA" id="ARBA00022679"/>
    </source>
</evidence>
<dbReference type="SUPFAM" id="SSF55874">
    <property type="entry name" value="ATPase domain of HSP90 chaperone/DNA topoisomerase II/histidine kinase"/>
    <property type="match status" value="1"/>
</dbReference>
<comment type="caution">
    <text evidence="7">The sequence shown here is derived from an EMBL/GenBank/DDBJ whole genome shotgun (WGS) entry which is preliminary data.</text>
</comment>
<evidence type="ECO:0000259" key="6">
    <source>
        <dbReference type="Pfam" id="PF19354"/>
    </source>
</evidence>
<evidence type="ECO:0000256" key="2">
    <source>
        <dbReference type="ARBA" id="ARBA00022777"/>
    </source>
</evidence>
<dbReference type="Proteomes" id="UP001595868">
    <property type="component" value="Unassembled WGS sequence"/>
</dbReference>
<feature type="transmembrane region" description="Helical" evidence="4">
    <location>
        <begin position="40"/>
        <end position="62"/>
    </location>
</feature>
<dbReference type="InterPro" id="IPR050482">
    <property type="entry name" value="Sensor_HK_TwoCompSys"/>
</dbReference>
<evidence type="ECO:0000313" key="8">
    <source>
        <dbReference type="Proteomes" id="UP001595868"/>
    </source>
</evidence>
<evidence type="ECO:0000259" key="5">
    <source>
        <dbReference type="Pfam" id="PF02518"/>
    </source>
</evidence>
<feature type="transmembrane region" description="Helical" evidence="4">
    <location>
        <begin position="12"/>
        <end position="34"/>
    </location>
</feature>
<accession>A0ABV8KMY8</accession>
<dbReference type="NCBIfam" id="NF047322">
    <property type="entry name" value="HK_morpho_MacS"/>
    <property type="match status" value="1"/>
</dbReference>
<dbReference type="Pfam" id="PF19354">
    <property type="entry name" value="DUF5931"/>
    <property type="match status" value="1"/>
</dbReference>
<dbReference type="EMBL" id="JBHSBN010000007">
    <property type="protein sequence ID" value="MFC4106931.1"/>
    <property type="molecule type" value="Genomic_DNA"/>
</dbReference>
<keyword evidence="3" id="KW-0902">Two-component regulatory system</keyword>
<organism evidence="7 8">
    <name type="scientific">Micromonospora zhanjiangensis</name>
    <dbReference type="NCBI Taxonomy" id="1522057"/>
    <lineage>
        <taxon>Bacteria</taxon>
        <taxon>Bacillati</taxon>
        <taxon>Actinomycetota</taxon>
        <taxon>Actinomycetes</taxon>
        <taxon>Micromonosporales</taxon>
        <taxon>Micromonosporaceae</taxon>
        <taxon>Micromonospora</taxon>
    </lineage>
</organism>
<name>A0ABV8KMY8_9ACTN</name>